<dbReference type="Gene3D" id="3.90.79.10">
    <property type="entry name" value="Nucleoside Triphosphate Pyrophosphohydrolase"/>
    <property type="match status" value="1"/>
</dbReference>
<feature type="domain" description="Nudix hydrolase" evidence="10">
    <location>
        <begin position="176"/>
        <end position="302"/>
    </location>
</feature>
<comment type="similarity">
    <text evidence="3">Belongs to the Nudix hydrolase family. NudC subfamily.</text>
</comment>
<evidence type="ECO:0000313" key="11">
    <source>
        <dbReference type="EMBL" id="SFP51696.1"/>
    </source>
</evidence>
<dbReference type="NCBIfam" id="NF001299">
    <property type="entry name" value="PRK00241.1"/>
    <property type="match status" value="1"/>
</dbReference>
<dbReference type="Gene3D" id="3.90.79.20">
    <property type="match status" value="1"/>
</dbReference>
<dbReference type="AlphaFoldDB" id="A0A1I5R0V5"/>
<dbReference type="GO" id="GO:0019677">
    <property type="term" value="P:NAD+ catabolic process"/>
    <property type="evidence" value="ECO:0007669"/>
    <property type="project" value="TreeGrafter"/>
</dbReference>
<dbReference type="InterPro" id="IPR015376">
    <property type="entry name" value="Znr_NADH_PPase"/>
</dbReference>
<organism evidence="11 12">
    <name type="scientific">Butyrivibrio proteoclasticus</name>
    <dbReference type="NCBI Taxonomy" id="43305"/>
    <lineage>
        <taxon>Bacteria</taxon>
        <taxon>Bacillati</taxon>
        <taxon>Bacillota</taxon>
        <taxon>Clostridia</taxon>
        <taxon>Lachnospirales</taxon>
        <taxon>Lachnospiraceae</taxon>
        <taxon>Butyrivibrio</taxon>
    </lineage>
</organism>
<dbReference type="InterPro" id="IPR050241">
    <property type="entry name" value="NAD-cap_RNA_hydrolase_NudC"/>
</dbReference>
<dbReference type="InterPro" id="IPR015797">
    <property type="entry name" value="NUDIX_hydrolase-like_dom_sf"/>
</dbReference>
<keyword evidence="8" id="KW-0520">NAD</keyword>
<dbReference type="GO" id="GO:0046872">
    <property type="term" value="F:metal ion binding"/>
    <property type="evidence" value="ECO:0007669"/>
    <property type="project" value="UniProtKB-KW"/>
</dbReference>
<dbReference type="Pfam" id="PF09297">
    <property type="entry name" value="Zn_ribbon_NUD"/>
    <property type="match status" value="1"/>
</dbReference>
<comment type="catalytic activity">
    <reaction evidence="9">
        <text>a 5'-end NAD(+)-phospho-ribonucleoside in mRNA + H2O = a 5'-end phospho-adenosine-phospho-ribonucleoside in mRNA + beta-nicotinamide D-ribonucleotide + 2 H(+)</text>
        <dbReference type="Rhea" id="RHEA:60876"/>
        <dbReference type="Rhea" id="RHEA-COMP:15698"/>
        <dbReference type="Rhea" id="RHEA-COMP:15719"/>
        <dbReference type="ChEBI" id="CHEBI:14649"/>
        <dbReference type="ChEBI" id="CHEBI:15377"/>
        <dbReference type="ChEBI" id="CHEBI:15378"/>
        <dbReference type="ChEBI" id="CHEBI:144029"/>
        <dbReference type="ChEBI" id="CHEBI:144051"/>
    </reaction>
    <physiologicalReaction direction="left-to-right" evidence="9">
        <dbReference type="Rhea" id="RHEA:60877"/>
    </physiologicalReaction>
</comment>
<evidence type="ECO:0000256" key="9">
    <source>
        <dbReference type="ARBA" id="ARBA00023679"/>
    </source>
</evidence>
<gene>
    <name evidence="11" type="ORF">SAMN04487928_10342</name>
</gene>
<dbReference type="GO" id="GO:0005829">
    <property type="term" value="C:cytosol"/>
    <property type="evidence" value="ECO:0007669"/>
    <property type="project" value="TreeGrafter"/>
</dbReference>
<dbReference type="PROSITE" id="PS00893">
    <property type="entry name" value="NUDIX_BOX"/>
    <property type="match status" value="1"/>
</dbReference>
<dbReference type="RefSeq" id="WP_074883988.1">
    <property type="nucleotide sequence ID" value="NZ_FOXO01000003.1"/>
</dbReference>
<keyword evidence="6" id="KW-0378">Hydrolase</keyword>
<evidence type="ECO:0000256" key="7">
    <source>
        <dbReference type="ARBA" id="ARBA00022842"/>
    </source>
</evidence>
<dbReference type="PROSITE" id="PS51462">
    <property type="entry name" value="NUDIX"/>
    <property type="match status" value="1"/>
</dbReference>
<dbReference type="EC" id="3.6.1.22" evidence="4"/>
<dbReference type="CDD" id="cd03429">
    <property type="entry name" value="NUDIX_NADH_pyrophosphatase_Nudt13"/>
    <property type="match status" value="1"/>
</dbReference>
<reference evidence="12" key="1">
    <citation type="submission" date="2016-10" db="EMBL/GenBank/DDBJ databases">
        <authorList>
            <person name="Varghese N."/>
            <person name="Submissions S."/>
        </authorList>
    </citation>
    <scope>NUCLEOTIDE SEQUENCE [LARGE SCALE GENOMIC DNA]</scope>
    <source>
        <strain evidence="12">P18</strain>
    </source>
</reference>
<dbReference type="InterPro" id="IPR020084">
    <property type="entry name" value="NUDIX_hydrolase_CS"/>
</dbReference>
<dbReference type="PANTHER" id="PTHR42904">
    <property type="entry name" value="NUDIX HYDROLASE, NUDC SUBFAMILY"/>
    <property type="match status" value="1"/>
</dbReference>
<dbReference type="InterPro" id="IPR000086">
    <property type="entry name" value="NUDIX_hydrolase_dom"/>
</dbReference>
<dbReference type="OrthoDB" id="9787476at2"/>
<evidence type="ECO:0000313" key="12">
    <source>
        <dbReference type="Proteomes" id="UP000182624"/>
    </source>
</evidence>
<dbReference type="GO" id="GO:0035529">
    <property type="term" value="F:NADH pyrophosphatase activity"/>
    <property type="evidence" value="ECO:0007669"/>
    <property type="project" value="TreeGrafter"/>
</dbReference>
<name>A0A1I5R0V5_9FIRM</name>
<keyword evidence="5" id="KW-0479">Metal-binding</keyword>
<protein>
    <recommendedName>
        <fullName evidence="4">NAD(+) diphosphatase</fullName>
        <ecNumber evidence="4">3.6.1.22</ecNumber>
    </recommendedName>
</protein>
<dbReference type="EMBL" id="FOXO01000003">
    <property type="protein sequence ID" value="SFP51696.1"/>
    <property type="molecule type" value="Genomic_DNA"/>
</dbReference>
<comment type="cofactor">
    <cofactor evidence="1">
        <name>Mg(2+)</name>
        <dbReference type="ChEBI" id="CHEBI:18420"/>
    </cofactor>
</comment>
<keyword evidence="12" id="KW-1185">Reference proteome</keyword>
<dbReference type="Proteomes" id="UP000182624">
    <property type="component" value="Unassembled WGS sequence"/>
</dbReference>
<proteinExistence type="inferred from homology"/>
<evidence type="ECO:0000256" key="1">
    <source>
        <dbReference type="ARBA" id="ARBA00001946"/>
    </source>
</evidence>
<evidence type="ECO:0000256" key="3">
    <source>
        <dbReference type="ARBA" id="ARBA00009595"/>
    </source>
</evidence>
<dbReference type="PANTHER" id="PTHR42904:SF6">
    <property type="entry name" value="NAD-CAPPED RNA HYDROLASE NUDT12"/>
    <property type="match status" value="1"/>
</dbReference>
<keyword evidence="7" id="KW-0460">Magnesium</keyword>
<dbReference type="Pfam" id="PF00293">
    <property type="entry name" value="NUDIX"/>
    <property type="match status" value="1"/>
</dbReference>
<evidence type="ECO:0000256" key="5">
    <source>
        <dbReference type="ARBA" id="ARBA00022723"/>
    </source>
</evidence>
<comment type="cofactor">
    <cofactor evidence="2">
        <name>Zn(2+)</name>
        <dbReference type="ChEBI" id="CHEBI:29105"/>
    </cofactor>
</comment>
<dbReference type="SUPFAM" id="SSF55811">
    <property type="entry name" value="Nudix"/>
    <property type="match status" value="1"/>
</dbReference>
<evidence type="ECO:0000259" key="10">
    <source>
        <dbReference type="PROSITE" id="PS51462"/>
    </source>
</evidence>
<evidence type="ECO:0000256" key="4">
    <source>
        <dbReference type="ARBA" id="ARBA00012381"/>
    </source>
</evidence>
<sequence>MLQDIKPLELKNHYDPTIKPANDDIVIAFTCSDKGKELLINFDENTKKITYPTVSEIQYYLVDHSVDEALIYIFSIGKERFFLLRPEIADNAFEKNADEKNAYKNLPANFGFELMAIFRREYFNPQHYVYAAYTAFQLHEWYQVTRFCGKCGALNENHKTERARICPKCGNVIYPRINPAVIIGVTDKETNKMILTKYRTGFAHNALVAGFTEIGETLEETVKREVMEEVGLEVTNIRYYKSQPWGIVSDILAGFFCDVTGKKDITMDQSELKYAEWVSPEDVQLQPLEYSLTNEMMKLFKEKGYMGTL</sequence>
<dbReference type="GO" id="GO:0006742">
    <property type="term" value="P:NADP+ catabolic process"/>
    <property type="evidence" value="ECO:0007669"/>
    <property type="project" value="TreeGrafter"/>
</dbReference>
<dbReference type="InterPro" id="IPR049734">
    <property type="entry name" value="NudC-like_C"/>
</dbReference>
<accession>A0A1I5R0V5</accession>
<evidence type="ECO:0000256" key="6">
    <source>
        <dbReference type="ARBA" id="ARBA00022801"/>
    </source>
</evidence>
<evidence type="ECO:0000256" key="2">
    <source>
        <dbReference type="ARBA" id="ARBA00001947"/>
    </source>
</evidence>
<evidence type="ECO:0000256" key="8">
    <source>
        <dbReference type="ARBA" id="ARBA00023027"/>
    </source>
</evidence>